<dbReference type="EC" id="4.2.1.182" evidence="7"/>
<comment type="pathway">
    <text evidence="1 7">Isoprenoid biosynthesis; isopentenyl diphosphate biosynthesis via mevalonate pathway.</text>
</comment>
<dbReference type="PANTHER" id="PTHR36577:SF3">
    <property type="entry name" value="DUF521 DOMAIN PROTEIN (AFU_ORTHOLOGUE AFUA_6G00490)"/>
    <property type="match status" value="1"/>
</dbReference>
<feature type="domain" description="Phosphomevalonate dehydratase small subunit-like" evidence="8">
    <location>
        <begin position="24"/>
        <end position="101"/>
    </location>
</feature>
<dbReference type="InterPro" id="IPR020794">
    <property type="entry name" value="PMDh_S"/>
</dbReference>
<evidence type="ECO:0000256" key="3">
    <source>
        <dbReference type="ARBA" id="ARBA00023239"/>
    </source>
</evidence>
<keyword evidence="2 7" id="KW-0414">Isoprene biosynthesis</keyword>
<proteinExistence type="inferred from homology"/>
<comment type="similarity">
    <text evidence="7">Belongs to the AcnX type II small subunit family.</text>
</comment>
<name>A0A832ZZ33_9EURY</name>
<evidence type="ECO:0000259" key="8">
    <source>
        <dbReference type="Pfam" id="PF01989"/>
    </source>
</evidence>
<dbReference type="HAMAP" id="MF_00078">
    <property type="entry name" value="PMDh_S"/>
    <property type="match status" value="1"/>
</dbReference>
<protein>
    <recommendedName>
        <fullName evidence="7">Phosphomevalonate dehydratase small subunit</fullName>
        <shortName evidence="7">PMDh small subunit</shortName>
        <shortName evidence="7">PMDh-S</shortName>
        <ecNumber evidence="7">4.2.1.182</ecNumber>
    </recommendedName>
</protein>
<comment type="function">
    <text evidence="5 7">Component of a hydro-lyase that catalyzes the dehydration of mevalonate 5-phosphate (MVA5P) to form trans-anhydromevalonate 5-phosphate (tAHMP). Involved in the archaeal mevalonate (MVA) pathway, which provides fundamental precursors for isoprenoid biosynthesis, such as isopentenyl diphosphate (IPP) and dimethylallyl diphosphate (DMAPP).</text>
</comment>
<dbReference type="NCBIfam" id="NF003046">
    <property type="entry name" value="PRK03955.1"/>
    <property type="match status" value="1"/>
</dbReference>
<dbReference type="EMBL" id="DQVW01000084">
    <property type="protein sequence ID" value="HIQ32744.1"/>
    <property type="molecule type" value="Genomic_DNA"/>
</dbReference>
<dbReference type="Gene3D" id="3.50.30.10">
    <property type="entry name" value="Phosphohistidine domain"/>
    <property type="match status" value="1"/>
</dbReference>
<dbReference type="SUPFAM" id="SSF52016">
    <property type="entry name" value="LeuD/IlvD-like"/>
    <property type="match status" value="1"/>
</dbReference>
<dbReference type="PANTHER" id="PTHR36577">
    <property type="entry name" value="DUF521 DOMAIN PROTEIN (AFU_ORTHOLOGUE AFUA_6G00490)"/>
    <property type="match status" value="1"/>
</dbReference>
<dbReference type="Proteomes" id="UP000623215">
    <property type="component" value="Unassembled WGS sequence"/>
</dbReference>
<dbReference type="Pfam" id="PF01989">
    <property type="entry name" value="AcnX_swivel_put"/>
    <property type="match status" value="1"/>
</dbReference>
<comment type="catalytic activity">
    <reaction evidence="4">
        <text>(R)-5-phosphomevalonate = (2E)-3-methyl-5-phosphooxypent-2-enoate + H2O</text>
        <dbReference type="Rhea" id="RHEA:78975"/>
        <dbReference type="ChEBI" id="CHEBI:15377"/>
        <dbReference type="ChEBI" id="CHEBI:58146"/>
        <dbReference type="ChEBI" id="CHEBI:229665"/>
        <dbReference type="EC" id="4.2.1.182"/>
    </reaction>
    <physiologicalReaction direction="left-to-right" evidence="4">
        <dbReference type="Rhea" id="RHEA:78976"/>
    </physiologicalReaction>
</comment>
<dbReference type="AlphaFoldDB" id="A0A832ZZ33"/>
<evidence type="ECO:0000256" key="6">
    <source>
        <dbReference type="ARBA" id="ARBA00046520"/>
    </source>
</evidence>
<dbReference type="CDD" id="cd01356">
    <property type="entry name" value="AcnX_swivel"/>
    <property type="match status" value="1"/>
</dbReference>
<dbReference type="GO" id="GO:0019287">
    <property type="term" value="P:isopentenyl diphosphate biosynthetic process, mevalonate pathway"/>
    <property type="evidence" value="ECO:0007669"/>
    <property type="project" value="UniProtKB-UniRule"/>
</dbReference>
<keyword evidence="3 7" id="KW-0456">Lyase</keyword>
<evidence type="ECO:0000313" key="10">
    <source>
        <dbReference type="Proteomes" id="UP000623215"/>
    </source>
</evidence>
<dbReference type="GO" id="GO:0016836">
    <property type="term" value="F:hydro-lyase activity"/>
    <property type="evidence" value="ECO:0007669"/>
    <property type="project" value="UniProtKB-UniRule"/>
</dbReference>
<evidence type="ECO:0000256" key="5">
    <source>
        <dbReference type="ARBA" id="ARBA00045299"/>
    </source>
</evidence>
<dbReference type="InterPro" id="IPR002840">
    <property type="entry name" value="PMDh-S-like_dom"/>
</dbReference>
<organism evidence="9 10">
    <name type="scientific">Methanothermococcus okinawensis</name>
    <dbReference type="NCBI Taxonomy" id="155863"/>
    <lineage>
        <taxon>Archaea</taxon>
        <taxon>Methanobacteriati</taxon>
        <taxon>Methanobacteriota</taxon>
        <taxon>Methanomada group</taxon>
        <taxon>Methanococci</taxon>
        <taxon>Methanococcales</taxon>
        <taxon>Methanococcaceae</taxon>
        <taxon>Methanothermococcus</taxon>
    </lineage>
</organism>
<evidence type="ECO:0000256" key="7">
    <source>
        <dbReference type="HAMAP-Rule" id="MF_00078"/>
    </source>
</evidence>
<evidence type="ECO:0000256" key="1">
    <source>
        <dbReference type="ARBA" id="ARBA00005092"/>
    </source>
</evidence>
<gene>
    <name evidence="9" type="ORF">EYH55_04615</name>
</gene>
<dbReference type="PIRSF" id="PIRSF004966">
    <property type="entry name" value="UCP004966"/>
    <property type="match status" value="1"/>
</dbReference>
<comment type="caution">
    <text evidence="9">The sequence shown here is derived from an EMBL/GenBank/DDBJ whole genome shotgun (WGS) entry which is preliminary data.</text>
</comment>
<evidence type="ECO:0000256" key="4">
    <source>
        <dbReference type="ARBA" id="ARBA00045120"/>
    </source>
</evidence>
<evidence type="ECO:0000256" key="2">
    <source>
        <dbReference type="ARBA" id="ARBA00023229"/>
    </source>
</evidence>
<evidence type="ECO:0000313" key="9">
    <source>
        <dbReference type="EMBL" id="HIQ32744.1"/>
    </source>
</evidence>
<reference evidence="9" key="1">
    <citation type="journal article" date="2020" name="ISME J.">
        <title>Gammaproteobacteria mediating utilization of methyl-, sulfur- and petroleum organic compounds in deep ocean hydrothermal plumes.</title>
        <authorList>
            <person name="Zhou Z."/>
            <person name="Liu Y."/>
            <person name="Pan J."/>
            <person name="Cron B.R."/>
            <person name="Toner B.M."/>
            <person name="Anantharaman K."/>
            <person name="Breier J.A."/>
            <person name="Dick G.J."/>
            <person name="Li M."/>
        </authorList>
    </citation>
    <scope>NUCLEOTIDE SEQUENCE</scope>
    <source>
        <strain evidence="9">SZUA-1534</strain>
    </source>
</reference>
<sequence length="130" mass="14045">MEMKGRSISRGVVEGEALVSRKPISFLGGVNREGVVVDRESDIYGKSIRDKILVFPTGKGSTVGSYVIYALGKRGILKGIVNRECEPIVATGAILGRIPLVDKVDISKIDTGDWIVLDGDRGIVKVYKRG</sequence>
<comment type="subunit">
    <text evidence="6 7">Heterodimer composed of a large subunit (PMDh-L) and a small subunit (PMDh-S).</text>
</comment>
<feature type="active site" description="Proton acceptor" evidence="7">
    <location>
        <position position="61"/>
    </location>
</feature>
<dbReference type="InterPro" id="IPR012016">
    <property type="entry name" value="PMDh-S-like"/>
</dbReference>
<accession>A0A832ZZ33</accession>